<dbReference type="RefSeq" id="WP_164697572.1">
    <property type="nucleotide sequence ID" value="NZ_JAAIKB010000017.1"/>
</dbReference>
<proteinExistence type="predicted"/>
<evidence type="ECO:0000256" key="2">
    <source>
        <dbReference type="SAM" id="SignalP"/>
    </source>
</evidence>
<keyword evidence="4" id="KW-1185">Reference proteome</keyword>
<dbReference type="Proteomes" id="UP000475385">
    <property type="component" value="Unassembled WGS sequence"/>
</dbReference>
<protein>
    <recommendedName>
        <fullName evidence="5">Tetratricopeptide repeat protein</fullName>
    </recommendedName>
</protein>
<dbReference type="EMBL" id="JAAIKB010000017">
    <property type="protein sequence ID" value="NGM23659.1"/>
    <property type="molecule type" value="Genomic_DNA"/>
</dbReference>
<organism evidence="3 4">
    <name type="scientific">Falsiroseomonas algicola</name>
    <dbReference type="NCBI Taxonomy" id="2716930"/>
    <lineage>
        <taxon>Bacteria</taxon>
        <taxon>Pseudomonadati</taxon>
        <taxon>Pseudomonadota</taxon>
        <taxon>Alphaproteobacteria</taxon>
        <taxon>Acetobacterales</taxon>
        <taxon>Roseomonadaceae</taxon>
        <taxon>Falsiroseomonas</taxon>
    </lineage>
</organism>
<name>A0A6M1LUF3_9PROT</name>
<reference evidence="3 4" key="1">
    <citation type="submission" date="2020-02" db="EMBL/GenBank/DDBJ databases">
        <authorList>
            <person name="Kim H.M."/>
            <person name="Jeon C.O."/>
        </authorList>
    </citation>
    <scope>NUCLEOTIDE SEQUENCE [LARGE SCALE GENOMIC DNA]</scope>
    <source>
        <strain evidence="3 4">PeD5</strain>
    </source>
</reference>
<keyword evidence="2" id="KW-0732">Signal</keyword>
<evidence type="ECO:0000256" key="1">
    <source>
        <dbReference type="SAM" id="MobiDB-lite"/>
    </source>
</evidence>
<evidence type="ECO:0000313" key="3">
    <source>
        <dbReference type="EMBL" id="NGM23659.1"/>
    </source>
</evidence>
<sequence length="204" mass="20792">MPARLAPFLVLALLLPAPILAQEGTGAGIAADRPAPRAVPRAPSLSESIDDPATLLRLAGQTVAAGRLGEAQDLLERAEARLLTRSELASQADRPEQGGAIGQIAAARAALGQRDRAAAAARIEQALSWLDRRPAMAAEPAPEPMPAASPPPPFRPVPLPGIAPQDMPVGGTASPPVPMGPDAEYPRAAPQPGDIPPSSSKAPG</sequence>
<dbReference type="AlphaFoldDB" id="A0A6M1LUF3"/>
<feature type="chain" id="PRO_5027027145" description="Tetratricopeptide repeat protein" evidence="2">
    <location>
        <begin position="22"/>
        <end position="204"/>
    </location>
</feature>
<accession>A0A6M1LUF3</accession>
<gene>
    <name evidence="3" type="ORF">G3576_26840</name>
</gene>
<feature type="signal peptide" evidence="2">
    <location>
        <begin position="1"/>
        <end position="21"/>
    </location>
</feature>
<feature type="compositionally biased region" description="Pro residues" evidence="1">
    <location>
        <begin position="141"/>
        <end position="161"/>
    </location>
</feature>
<feature type="region of interest" description="Disordered" evidence="1">
    <location>
        <begin position="137"/>
        <end position="204"/>
    </location>
</feature>
<evidence type="ECO:0000313" key="4">
    <source>
        <dbReference type="Proteomes" id="UP000475385"/>
    </source>
</evidence>
<comment type="caution">
    <text evidence="3">The sequence shown here is derived from an EMBL/GenBank/DDBJ whole genome shotgun (WGS) entry which is preliminary data.</text>
</comment>
<reference evidence="3 4" key="2">
    <citation type="submission" date="2020-03" db="EMBL/GenBank/DDBJ databases">
        <title>Roseomonas stagni sp. nov., isolated from pond water in Japan.</title>
        <authorList>
            <person name="Furuhata K."/>
            <person name="Miyamoto H."/>
            <person name="Goto K."/>
        </authorList>
    </citation>
    <scope>NUCLEOTIDE SEQUENCE [LARGE SCALE GENOMIC DNA]</scope>
    <source>
        <strain evidence="3 4">PeD5</strain>
    </source>
</reference>
<evidence type="ECO:0008006" key="5">
    <source>
        <dbReference type="Google" id="ProtNLM"/>
    </source>
</evidence>